<name>A0ABR6Z275_9FIRM</name>
<gene>
    <name evidence="2" type="ORF">GH811_18095</name>
</gene>
<proteinExistence type="predicted"/>
<evidence type="ECO:0000313" key="2">
    <source>
        <dbReference type="EMBL" id="MBC3901513.1"/>
    </source>
</evidence>
<evidence type="ECO:0008006" key="4">
    <source>
        <dbReference type="Google" id="ProtNLM"/>
    </source>
</evidence>
<dbReference type="RefSeq" id="WP_186895549.1">
    <property type="nucleotide sequence ID" value="NZ_WJBE01000030.1"/>
</dbReference>
<accession>A0ABR6Z275</accession>
<dbReference type="InterPro" id="IPR010982">
    <property type="entry name" value="Lambda_DNA-bd_dom_sf"/>
</dbReference>
<organism evidence="2 3">
    <name type="scientific">Acetobacterium malicum</name>
    <dbReference type="NCBI Taxonomy" id="52692"/>
    <lineage>
        <taxon>Bacteria</taxon>
        <taxon>Bacillati</taxon>
        <taxon>Bacillota</taxon>
        <taxon>Clostridia</taxon>
        <taxon>Eubacteriales</taxon>
        <taxon>Eubacteriaceae</taxon>
        <taxon>Acetobacterium</taxon>
    </lineage>
</organism>
<sequence>MTLQEMLNKYMEKYCLSGAEMSKRSGVHQNHISAIRRHNKYSPQTAKKLTTVLGDACEQYIIYFTCECGKKYIQRSANQRHCSGECSEFFTGRSWGSNKRYGEKRKSKAKQNQPKVNYAEYNERARSQGLSYGQLQGLERLGLR</sequence>
<protein>
    <recommendedName>
        <fullName evidence="4">HTH cro/C1-type domain-containing protein</fullName>
    </recommendedName>
</protein>
<reference evidence="2 3" key="1">
    <citation type="journal article" date="2020" name="mSystems">
        <title>Defining Genomic and Predicted Metabolic Features of the Acetobacterium Genus.</title>
        <authorList>
            <person name="Ross D.E."/>
            <person name="Marshall C.W."/>
            <person name="Gulliver D."/>
            <person name="May H.D."/>
            <person name="Norman R.S."/>
        </authorList>
    </citation>
    <scope>NUCLEOTIDE SEQUENCE [LARGE SCALE GENOMIC DNA]</scope>
    <source>
        <strain evidence="2 3">DSM 4132</strain>
    </source>
</reference>
<dbReference type="Proteomes" id="UP000622405">
    <property type="component" value="Unassembled WGS sequence"/>
</dbReference>
<feature type="region of interest" description="Disordered" evidence="1">
    <location>
        <begin position="95"/>
        <end position="118"/>
    </location>
</feature>
<evidence type="ECO:0000256" key="1">
    <source>
        <dbReference type="SAM" id="MobiDB-lite"/>
    </source>
</evidence>
<dbReference type="EMBL" id="WJBE01000030">
    <property type="protein sequence ID" value="MBC3901513.1"/>
    <property type="molecule type" value="Genomic_DNA"/>
</dbReference>
<keyword evidence="3" id="KW-1185">Reference proteome</keyword>
<evidence type="ECO:0000313" key="3">
    <source>
        <dbReference type="Proteomes" id="UP000622405"/>
    </source>
</evidence>
<dbReference type="SUPFAM" id="SSF47413">
    <property type="entry name" value="lambda repressor-like DNA-binding domains"/>
    <property type="match status" value="1"/>
</dbReference>
<comment type="caution">
    <text evidence="2">The sequence shown here is derived from an EMBL/GenBank/DDBJ whole genome shotgun (WGS) entry which is preliminary data.</text>
</comment>